<dbReference type="GO" id="GO:0016020">
    <property type="term" value="C:membrane"/>
    <property type="evidence" value="ECO:0007669"/>
    <property type="project" value="InterPro"/>
</dbReference>
<evidence type="ECO:0000256" key="3">
    <source>
        <dbReference type="ARBA" id="ARBA00023015"/>
    </source>
</evidence>
<keyword evidence="8" id="KW-1185">Reference proteome</keyword>
<dbReference type="PROSITE" id="PS00501">
    <property type="entry name" value="SPASE_I_1"/>
    <property type="match status" value="1"/>
</dbReference>
<dbReference type="PANTHER" id="PTHR40661">
    <property type="match status" value="1"/>
</dbReference>
<reference evidence="7 8" key="1">
    <citation type="submission" date="2020-10" db="EMBL/GenBank/DDBJ databases">
        <title>Genome sequencing of Massilia sp. LPB0304.</title>
        <authorList>
            <person name="Kim J."/>
        </authorList>
    </citation>
    <scope>NUCLEOTIDE SEQUENCE [LARGE SCALE GENOMIC DNA]</scope>
    <source>
        <strain evidence="7 8">LPB0304</strain>
    </source>
</reference>
<dbReference type="InterPro" id="IPR039418">
    <property type="entry name" value="LexA-like"/>
</dbReference>
<dbReference type="GO" id="GO:0006508">
    <property type="term" value="P:proteolysis"/>
    <property type="evidence" value="ECO:0007669"/>
    <property type="project" value="UniProtKB-KW"/>
</dbReference>
<evidence type="ECO:0000256" key="5">
    <source>
        <dbReference type="ARBA" id="ARBA00023163"/>
    </source>
</evidence>
<evidence type="ECO:0000256" key="2">
    <source>
        <dbReference type="ARBA" id="ARBA00022801"/>
    </source>
</evidence>
<dbReference type="Pfam" id="PF01381">
    <property type="entry name" value="HTH_3"/>
    <property type="match status" value="1"/>
</dbReference>
<evidence type="ECO:0000259" key="6">
    <source>
        <dbReference type="PROSITE" id="PS50943"/>
    </source>
</evidence>
<dbReference type="InterPro" id="IPR036286">
    <property type="entry name" value="LexA/Signal_pep-like_sf"/>
</dbReference>
<dbReference type="GO" id="GO:0004252">
    <property type="term" value="F:serine-type endopeptidase activity"/>
    <property type="evidence" value="ECO:0007669"/>
    <property type="project" value="InterPro"/>
</dbReference>
<dbReference type="GO" id="GO:0003677">
    <property type="term" value="F:DNA binding"/>
    <property type="evidence" value="ECO:0007669"/>
    <property type="project" value="UniProtKB-KW"/>
</dbReference>
<evidence type="ECO:0000256" key="1">
    <source>
        <dbReference type="ARBA" id="ARBA00022670"/>
    </source>
</evidence>
<dbReference type="InterPro" id="IPR001387">
    <property type="entry name" value="Cro/C1-type_HTH"/>
</dbReference>
<dbReference type="Proteomes" id="UP000593875">
    <property type="component" value="Chromosome"/>
</dbReference>
<organism evidence="7 8">
    <name type="scientific">Massilia litorea</name>
    <dbReference type="NCBI Taxonomy" id="2769491"/>
    <lineage>
        <taxon>Bacteria</taxon>
        <taxon>Pseudomonadati</taxon>
        <taxon>Pseudomonadota</taxon>
        <taxon>Betaproteobacteria</taxon>
        <taxon>Burkholderiales</taxon>
        <taxon>Oxalobacteraceae</taxon>
        <taxon>Telluria group</taxon>
        <taxon>Massilia</taxon>
    </lineage>
</organism>
<keyword evidence="5" id="KW-0804">Transcription</keyword>
<name>A0A7L9UAM9_9BURK</name>
<dbReference type="Gene3D" id="1.10.260.40">
    <property type="entry name" value="lambda repressor-like DNA-binding domains"/>
    <property type="match status" value="1"/>
</dbReference>
<protein>
    <submittedName>
        <fullName evidence="7">LexA family transcriptional regulator</fullName>
    </submittedName>
</protein>
<dbReference type="SUPFAM" id="SSF51306">
    <property type="entry name" value="LexA/Signal peptidase"/>
    <property type="match status" value="1"/>
</dbReference>
<dbReference type="SUPFAM" id="SSF47413">
    <property type="entry name" value="lambda repressor-like DNA-binding domains"/>
    <property type="match status" value="1"/>
</dbReference>
<evidence type="ECO:0000256" key="4">
    <source>
        <dbReference type="ARBA" id="ARBA00023125"/>
    </source>
</evidence>
<evidence type="ECO:0000313" key="8">
    <source>
        <dbReference type="Proteomes" id="UP000593875"/>
    </source>
</evidence>
<dbReference type="InterPro" id="IPR015927">
    <property type="entry name" value="Peptidase_S24_S26A/B/C"/>
</dbReference>
<dbReference type="Pfam" id="PF00717">
    <property type="entry name" value="Peptidase_S24"/>
    <property type="match status" value="1"/>
</dbReference>
<dbReference type="Gene3D" id="2.10.109.10">
    <property type="entry name" value="Umud Fragment, subunit A"/>
    <property type="match status" value="1"/>
</dbReference>
<keyword evidence="3" id="KW-0805">Transcription regulation</keyword>
<keyword evidence="1" id="KW-0645">Protease</keyword>
<dbReference type="CDD" id="cd06529">
    <property type="entry name" value="S24_LexA-like"/>
    <property type="match status" value="1"/>
</dbReference>
<dbReference type="KEGG" id="mlir:LPB04_07760"/>
<dbReference type="PROSITE" id="PS50943">
    <property type="entry name" value="HTH_CROC1"/>
    <property type="match status" value="1"/>
</dbReference>
<keyword evidence="2" id="KW-0378">Hydrolase</keyword>
<evidence type="ECO:0000313" key="7">
    <source>
        <dbReference type="EMBL" id="QOL51156.1"/>
    </source>
</evidence>
<dbReference type="InterPro" id="IPR010982">
    <property type="entry name" value="Lambda_DNA-bd_dom_sf"/>
</dbReference>
<dbReference type="PANTHER" id="PTHR40661:SF1">
    <property type="entry name" value="HTH CRO_C1-TYPE DOMAIN-CONTAINING PROTEIN"/>
    <property type="match status" value="1"/>
</dbReference>
<feature type="domain" description="HTH cro/C1-type" evidence="6">
    <location>
        <begin position="11"/>
        <end position="73"/>
    </location>
</feature>
<gene>
    <name evidence="7" type="ORF">LPB04_07760</name>
</gene>
<dbReference type="AlphaFoldDB" id="A0A7L9UAM9"/>
<dbReference type="RefSeq" id="WP_193688134.1">
    <property type="nucleotide sequence ID" value="NZ_CP062941.1"/>
</dbReference>
<proteinExistence type="predicted"/>
<accession>A0A7L9UAM9</accession>
<sequence length="240" mass="26484">MELKTMIANWIKEARQEAGLSGEALGTKLAFELGTARGHTKANISHWETEKHSPSLQQLLAIARVTGKSLPAAIIDGLRGTDPAALFPGAMRVVVSDAIDATFVQVPMVKLRLSAGVTGFQTEPEYHDGGTVGMRRDWIERKRLNPAKLIAIVVKGESMEPTLYEDDIVVINTADRKPAVGEVFAVNFNGEPVVKRMQKDGGRWWLASDNPDQRTYYRRACEGDSCLIIGRVVRKESDRI</sequence>
<dbReference type="CDD" id="cd00093">
    <property type="entry name" value="HTH_XRE"/>
    <property type="match status" value="1"/>
</dbReference>
<keyword evidence="4" id="KW-0238">DNA-binding</keyword>
<dbReference type="EMBL" id="CP062941">
    <property type="protein sequence ID" value="QOL51156.1"/>
    <property type="molecule type" value="Genomic_DNA"/>
</dbReference>
<dbReference type="InterPro" id="IPR019756">
    <property type="entry name" value="Pept_S26A_signal_pept_1_Ser-AS"/>
</dbReference>
<dbReference type="SMART" id="SM00530">
    <property type="entry name" value="HTH_XRE"/>
    <property type="match status" value="1"/>
</dbReference>